<feature type="compositionally biased region" description="Polar residues" evidence="1">
    <location>
        <begin position="17"/>
        <end position="28"/>
    </location>
</feature>
<accession>A0A6A4K744</accession>
<comment type="caution">
    <text evidence="2">The sequence shown here is derived from an EMBL/GenBank/DDBJ whole genome shotgun (WGS) entry which is preliminary data.</text>
</comment>
<proteinExistence type="predicted"/>
<sequence length="287" mass="31781">MSESSEESDDPLYGPDSSLTDGFSSDEYSSGDLRRRYICSGSSSSTGLDSTSSSEPYDEDDSDAEVIKFSSKQKKKDLVGFKTAPRDIETFLKADPLLNGGSIIKGPHDFQYGFNEKFGVNEPAAQNLEWTTSDSSEDDVGGLSYKSRSQVETPQAPLKSNERSITIGFSVQEMTRNAPESTKTDQDQIEKEEDNARNRRASRKPSAAVKKDSEPSVNEGTRSKTKRRSAGGNTNSLSLKGKTEQRLVPDNRKPVPLSTEKRISLRNDKNRTETIQGRRSSRTKIKR</sequence>
<feature type="compositionally biased region" description="Basic and acidic residues" evidence="1">
    <location>
        <begin position="182"/>
        <end position="197"/>
    </location>
</feature>
<evidence type="ECO:0000256" key="1">
    <source>
        <dbReference type="SAM" id="MobiDB-lite"/>
    </source>
</evidence>
<dbReference type="EMBL" id="WIXP02000002">
    <property type="protein sequence ID" value="KAF6214927.1"/>
    <property type="molecule type" value="Genomic_DNA"/>
</dbReference>
<feature type="compositionally biased region" description="Basic and acidic residues" evidence="1">
    <location>
        <begin position="241"/>
        <end position="272"/>
    </location>
</feature>
<name>A0A6A4K744_APOLU</name>
<evidence type="ECO:0000313" key="3">
    <source>
        <dbReference type="Proteomes" id="UP000466442"/>
    </source>
</evidence>
<reference evidence="2" key="1">
    <citation type="journal article" date="2021" name="Mol. Ecol. Resour.">
        <title>Apolygus lucorum genome provides insights into omnivorousness and mesophyll feeding.</title>
        <authorList>
            <person name="Liu Y."/>
            <person name="Liu H."/>
            <person name="Wang H."/>
            <person name="Huang T."/>
            <person name="Liu B."/>
            <person name="Yang B."/>
            <person name="Yin L."/>
            <person name="Li B."/>
            <person name="Zhang Y."/>
            <person name="Zhang S."/>
            <person name="Jiang F."/>
            <person name="Zhang X."/>
            <person name="Ren Y."/>
            <person name="Wang B."/>
            <person name="Wang S."/>
            <person name="Lu Y."/>
            <person name="Wu K."/>
            <person name="Fan W."/>
            <person name="Wang G."/>
        </authorList>
    </citation>
    <scope>NUCLEOTIDE SEQUENCE</scope>
    <source>
        <strain evidence="2">12Hb</strain>
    </source>
</reference>
<dbReference type="AlphaFoldDB" id="A0A6A4K744"/>
<feature type="region of interest" description="Disordered" evidence="1">
    <location>
        <begin position="125"/>
        <end position="287"/>
    </location>
</feature>
<organism evidence="2 3">
    <name type="scientific">Apolygus lucorum</name>
    <name type="common">Small green plant bug</name>
    <name type="synonym">Lygocoris lucorum</name>
    <dbReference type="NCBI Taxonomy" id="248454"/>
    <lineage>
        <taxon>Eukaryota</taxon>
        <taxon>Metazoa</taxon>
        <taxon>Ecdysozoa</taxon>
        <taxon>Arthropoda</taxon>
        <taxon>Hexapoda</taxon>
        <taxon>Insecta</taxon>
        <taxon>Pterygota</taxon>
        <taxon>Neoptera</taxon>
        <taxon>Paraneoptera</taxon>
        <taxon>Hemiptera</taxon>
        <taxon>Heteroptera</taxon>
        <taxon>Panheteroptera</taxon>
        <taxon>Cimicomorpha</taxon>
        <taxon>Miridae</taxon>
        <taxon>Mirini</taxon>
        <taxon>Apolygus</taxon>
    </lineage>
</organism>
<feature type="compositionally biased region" description="Acidic residues" evidence="1">
    <location>
        <begin position="1"/>
        <end position="10"/>
    </location>
</feature>
<keyword evidence="3" id="KW-1185">Reference proteome</keyword>
<gene>
    <name evidence="2" type="ORF">GE061_009672</name>
</gene>
<feature type="compositionally biased region" description="Low complexity" evidence="1">
    <location>
        <begin position="41"/>
        <end position="55"/>
    </location>
</feature>
<feature type="region of interest" description="Disordered" evidence="1">
    <location>
        <begin position="41"/>
        <end position="64"/>
    </location>
</feature>
<feature type="compositionally biased region" description="Polar residues" evidence="1">
    <location>
        <begin position="163"/>
        <end position="181"/>
    </location>
</feature>
<dbReference type="Proteomes" id="UP000466442">
    <property type="component" value="Unassembled WGS sequence"/>
</dbReference>
<protein>
    <submittedName>
        <fullName evidence="2">Uncharacterized protein</fullName>
    </submittedName>
</protein>
<feature type="region of interest" description="Disordered" evidence="1">
    <location>
        <begin position="1"/>
        <end position="29"/>
    </location>
</feature>
<evidence type="ECO:0000313" key="2">
    <source>
        <dbReference type="EMBL" id="KAF6214927.1"/>
    </source>
</evidence>